<keyword evidence="4" id="KW-0812">Transmembrane</keyword>
<dbReference type="GO" id="GO:0005634">
    <property type="term" value="C:nucleus"/>
    <property type="evidence" value="ECO:0007669"/>
    <property type="project" value="TreeGrafter"/>
</dbReference>
<keyword evidence="1" id="KW-0805">Transcription regulation</keyword>
<dbReference type="CDD" id="cd19191">
    <property type="entry name" value="PR-SET_PRDM6"/>
    <property type="match status" value="1"/>
</dbReference>
<evidence type="ECO:0000256" key="2">
    <source>
        <dbReference type="ARBA" id="ARBA00023163"/>
    </source>
</evidence>
<dbReference type="InterPro" id="IPR036236">
    <property type="entry name" value="Znf_C2H2_sf"/>
</dbReference>
<feature type="domain" description="C2H2-type" evidence="5">
    <location>
        <begin position="399"/>
        <end position="426"/>
    </location>
</feature>
<proteinExistence type="predicted"/>
<sequence length="458" mass="51181">MLKPGEPSGSAFLKVDPTYIQHWQQLFPQNSALKAASLPPPVPLENLRLQRPSLISSSSSSTASPAGQIALFGQTLSSDTGGGSSQAKELCLSSNFKNDKGSRLKLSSEELDYYLYGQQRMEIIPLNNHNGELNNRCDMCADNRNGECPMHGPLHSLRRLVGTSSSSGAVPPPEVPDWLRDLPREVCLCTSTVPGLGYGICAAQRIPQGTWIGPFQGVPLPLEKVQSGSVRNTRHLWEIYDQEGTLQHFIDGNEPSKSSWMRYIRCARHCGEQNMMVVQYRSCIFYRACADIPRGTELLVWYNDSYTSFFGIPLQCVAQDENCKRNSSASISSEPFTQSLFTSVQIQLSSVTVSMLRSLVLLMDALCFRPYQCGHCSQSFSQPSELRNHVVTHSSDRPFKCGYCGRAFAGATTLNNHIRTHTGEKPFKSFHVICVYKIIYIFNLLIFYIFIFKNILYI</sequence>
<evidence type="ECO:0000259" key="5">
    <source>
        <dbReference type="PROSITE" id="PS50157"/>
    </source>
</evidence>
<dbReference type="FunFam" id="3.30.160.60:FF:000868">
    <property type="entry name" value="putative histone-lysine N-methyltransferase PRDM6"/>
    <property type="match status" value="1"/>
</dbReference>
<protein>
    <submittedName>
        <fullName evidence="7">PR/SET domain 6</fullName>
    </submittedName>
</protein>
<dbReference type="InterPro" id="IPR001214">
    <property type="entry name" value="SET_dom"/>
</dbReference>
<dbReference type="InterPro" id="IPR050331">
    <property type="entry name" value="Zinc_finger"/>
</dbReference>
<dbReference type="Pfam" id="PF21549">
    <property type="entry name" value="PRDM2_PR"/>
    <property type="match status" value="1"/>
</dbReference>
<feature type="domain" description="C2H2-type" evidence="5">
    <location>
        <begin position="371"/>
        <end position="398"/>
    </location>
</feature>
<dbReference type="FunFam" id="3.30.160.60:FF:000778">
    <property type="entry name" value="PR/SET domain 6"/>
    <property type="match status" value="1"/>
</dbReference>
<dbReference type="Pfam" id="PF00096">
    <property type="entry name" value="zf-C2H2"/>
    <property type="match status" value="2"/>
</dbReference>
<evidence type="ECO:0000256" key="4">
    <source>
        <dbReference type="SAM" id="Phobius"/>
    </source>
</evidence>
<keyword evidence="3" id="KW-0863">Zinc-finger</keyword>
<accession>A0A671N4M6</accession>
<dbReference type="AlphaFoldDB" id="A0A671N4M6"/>
<dbReference type="Gene3D" id="3.30.160.60">
    <property type="entry name" value="Classic Zinc Finger"/>
    <property type="match status" value="2"/>
</dbReference>
<dbReference type="Ensembl" id="ENSSANT00000041875.1">
    <property type="protein sequence ID" value="ENSSANP00000039360.1"/>
    <property type="gene ID" value="ENSSANG00000019988.1"/>
</dbReference>
<organism evidence="7 8">
    <name type="scientific">Sinocyclocheilus anshuiensis</name>
    <dbReference type="NCBI Taxonomy" id="1608454"/>
    <lineage>
        <taxon>Eukaryota</taxon>
        <taxon>Metazoa</taxon>
        <taxon>Chordata</taxon>
        <taxon>Craniata</taxon>
        <taxon>Vertebrata</taxon>
        <taxon>Euteleostomi</taxon>
        <taxon>Actinopterygii</taxon>
        <taxon>Neopterygii</taxon>
        <taxon>Teleostei</taxon>
        <taxon>Ostariophysi</taxon>
        <taxon>Cypriniformes</taxon>
        <taxon>Cyprinidae</taxon>
        <taxon>Cyprininae</taxon>
        <taxon>Sinocyclocheilus</taxon>
    </lineage>
</organism>
<dbReference type="PROSITE" id="PS00028">
    <property type="entry name" value="ZINC_FINGER_C2H2_1"/>
    <property type="match status" value="2"/>
</dbReference>
<feature type="domain" description="SET" evidence="6">
    <location>
        <begin position="184"/>
        <end position="303"/>
    </location>
</feature>
<evidence type="ECO:0000313" key="8">
    <source>
        <dbReference type="Proteomes" id="UP000472260"/>
    </source>
</evidence>
<evidence type="ECO:0000256" key="3">
    <source>
        <dbReference type="PROSITE-ProRule" id="PRU00042"/>
    </source>
</evidence>
<keyword evidence="3" id="KW-0862">Zinc</keyword>
<dbReference type="PANTHER" id="PTHR16515:SF22">
    <property type="entry name" value="HISTONE-LYSINE N-METHYLTRANSFERASE PRDM6-RELATED"/>
    <property type="match status" value="1"/>
</dbReference>
<evidence type="ECO:0000259" key="6">
    <source>
        <dbReference type="PROSITE" id="PS50280"/>
    </source>
</evidence>
<dbReference type="SMART" id="SM00355">
    <property type="entry name" value="ZnF_C2H2"/>
    <property type="match status" value="2"/>
</dbReference>
<dbReference type="PANTHER" id="PTHR16515">
    <property type="entry name" value="PR DOMAIN ZINC FINGER PROTEIN"/>
    <property type="match status" value="1"/>
</dbReference>
<evidence type="ECO:0000256" key="1">
    <source>
        <dbReference type="ARBA" id="ARBA00023015"/>
    </source>
</evidence>
<evidence type="ECO:0000313" key="7">
    <source>
        <dbReference type="Ensembl" id="ENSSANP00000039360.1"/>
    </source>
</evidence>
<dbReference type="GO" id="GO:0042054">
    <property type="term" value="F:histone methyltransferase activity"/>
    <property type="evidence" value="ECO:0007669"/>
    <property type="project" value="InterPro"/>
</dbReference>
<keyword evidence="3" id="KW-0479">Metal-binding</keyword>
<reference evidence="7" key="1">
    <citation type="submission" date="2025-08" db="UniProtKB">
        <authorList>
            <consortium name="Ensembl"/>
        </authorList>
    </citation>
    <scope>IDENTIFICATION</scope>
</reference>
<dbReference type="SMART" id="SM00317">
    <property type="entry name" value="SET"/>
    <property type="match status" value="1"/>
</dbReference>
<dbReference type="FunFam" id="2.170.270.10:FF:000023">
    <property type="entry name" value="putative histone-lysine N-methyltransferase PRDM6"/>
    <property type="match status" value="1"/>
</dbReference>
<name>A0A671N4M6_9TELE</name>
<feature type="transmembrane region" description="Helical" evidence="4">
    <location>
        <begin position="438"/>
        <end position="456"/>
    </location>
</feature>
<dbReference type="PROSITE" id="PS50157">
    <property type="entry name" value="ZINC_FINGER_C2H2_2"/>
    <property type="match status" value="2"/>
</dbReference>
<keyword evidence="4" id="KW-1133">Transmembrane helix</keyword>
<dbReference type="Gene3D" id="2.170.270.10">
    <property type="entry name" value="SET domain"/>
    <property type="match status" value="1"/>
</dbReference>
<dbReference type="PROSITE" id="PS50280">
    <property type="entry name" value="SET"/>
    <property type="match status" value="1"/>
</dbReference>
<dbReference type="SUPFAM" id="SSF57667">
    <property type="entry name" value="beta-beta-alpha zinc fingers"/>
    <property type="match status" value="1"/>
</dbReference>
<dbReference type="SUPFAM" id="SSF82199">
    <property type="entry name" value="SET domain"/>
    <property type="match status" value="1"/>
</dbReference>
<dbReference type="InterPro" id="IPR044416">
    <property type="entry name" value="PRDM6_PR-SET"/>
</dbReference>
<reference evidence="7" key="2">
    <citation type="submission" date="2025-09" db="UniProtKB">
        <authorList>
            <consortium name="Ensembl"/>
        </authorList>
    </citation>
    <scope>IDENTIFICATION</scope>
</reference>
<dbReference type="InterPro" id="IPR013087">
    <property type="entry name" value="Znf_C2H2_type"/>
</dbReference>
<keyword evidence="8" id="KW-1185">Reference proteome</keyword>
<keyword evidence="2" id="KW-0804">Transcription</keyword>
<keyword evidence="4" id="KW-0472">Membrane</keyword>
<dbReference type="InterPro" id="IPR046341">
    <property type="entry name" value="SET_dom_sf"/>
</dbReference>
<dbReference type="GO" id="GO:0008270">
    <property type="term" value="F:zinc ion binding"/>
    <property type="evidence" value="ECO:0007669"/>
    <property type="project" value="UniProtKB-KW"/>
</dbReference>
<dbReference type="GO" id="GO:0010468">
    <property type="term" value="P:regulation of gene expression"/>
    <property type="evidence" value="ECO:0007669"/>
    <property type="project" value="TreeGrafter"/>
</dbReference>
<dbReference type="Proteomes" id="UP000472260">
    <property type="component" value="Unassembled WGS sequence"/>
</dbReference>